<accession>A0ABV1FDY9</accession>
<dbReference type="Pfam" id="PF04230">
    <property type="entry name" value="PS_pyruv_trans"/>
    <property type="match status" value="1"/>
</dbReference>
<organism evidence="2 3">
    <name type="scientific">Ruminococcoides intestinale</name>
    <dbReference type="NCBI Taxonomy" id="3133162"/>
    <lineage>
        <taxon>Bacteria</taxon>
        <taxon>Bacillati</taxon>
        <taxon>Bacillota</taxon>
        <taxon>Clostridia</taxon>
        <taxon>Eubacteriales</taxon>
        <taxon>Oscillospiraceae</taxon>
        <taxon>Ruminococcoides</taxon>
    </lineage>
</organism>
<keyword evidence="2" id="KW-0328">Glycosyltransferase</keyword>
<evidence type="ECO:0000259" key="1">
    <source>
        <dbReference type="Pfam" id="PF04230"/>
    </source>
</evidence>
<evidence type="ECO:0000313" key="3">
    <source>
        <dbReference type="Proteomes" id="UP001490816"/>
    </source>
</evidence>
<proteinExistence type="predicted"/>
<dbReference type="EC" id="2.4.-.-" evidence="2"/>
<feature type="domain" description="Polysaccharide pyruvyl transferase" evidence="1">
    <location>
        <begin position="14"/>
        <end position="297"/>
    </location>
</feature>
<dbReference type="GO" id="GO:0016757">
    <property type="term" value="F:glycosyltransferase activity"/>
    <property type="evidence" value="ECO:0007669"/>
    <property type="project" value="UniProtKB-KW"/>
</dbReference>
<dbReference type="RefSeq" id="WP_117847023.1">
    <property type="nucleotide sequence ID" value="NZ_JBBMEZ010000028.1"/>
</dbReference>
<reference evidence="2 3" key="1">
    <citation type="submission" date="2024-03" db="EMBL/GenBank/DDBJ databases">
        <title>Human intestinal bacterial collection.</title>
        <authorList>
            <person name="Pauvert C."/>
            <person name="Hitch T.C.A."/>
            <person name="Clavel T."/>
        </authorList>
    </citation>
    <scope>NUCLEOTIDE SEQUENCE [LARGE SCALE GENOMIC DNA]</scope>
    <source>
        <strain evidence="2 3">CLA-JM-H38</strain>
    </source>
</reference>
<sequence>MKKIGIVTFHQALNYGAKLQAYALQQFLEKNGIENDVIDYTCHFMYTRNIRPIRVGKHHKLKSFIRSLITMRQVGIDRKKSVTFRNEFLNLSRPFDAKNIGEASNEYAAFIAGSDQVWSPICVGFDTVYLLDFAKPKQKYSYAASFAVDKLPADKEHTYKELLSQFQLFSVREKSGADIIENLINRKAEISIDPSLLLTEDDWDKISRCPVPKEPYIFLFSVRKPIKLISYALELSKKTGYKIYYLQKERLHKIDGIEYLDPVNATEFVGLIKNAEYICTNSFHGTAFSVIYKKNFAVELQHIGGRNIRAEELLNNLGINDREITNDVFPNINGAVNWERVDNVLLKERNKSKEYINKIKELIQNESSEVTV</sequence>
<keyword evidence="3" id="KW-1185">Reference proteome</keyword>
<dbReference type="EMBL" id="JBBMEZ010000028">
    <property type="protein sequence ID" value="MEQ2470522.1"/>
    <property type="molecule type" value="Genomic_DNA"/>
</dbReference>
<dbReference type="InterPro" id="IPR007345">
    <property type="entry name" value="Polysacch_pyruvyl_Trfase"/>
</dbReference>
<name>A0ABV1FDY9_9FIRM</name>
<comment type="caution">
    <text evidence="2">The sequence shown here is derived from an EMBL/GenBank/DDBJ whole genome shotgun (WGS) entry which is preliminary data.</text>
</comment>
<keyword evidence="2" id="KW-0808">Transferase</keyword>
<protein>
    <submittedName>
        <fullName evidence="2">Polysaccharide pyruvyl transferase family protein</fullName>
        <ecNumber evidence="2">2.4.-.-</ecNumber>
    </submittedName>
</protein>
<dbReference type="Proteomes" id="UP001490816">
    <property type="component" value="Unassembled WGS sequence"/>
</dbReference>
<evidence type="ECO:0000313" key="2">
    <source>
        <dbReference type="EMBL" id="MEQ2470522.1"/>
    </source>
</evidence>
<gene>
    <name evidence="2" type="ORF">WMO39_09320</name>
</gene>